<gene>
    <name evidence="2" type="ORF">E1283_19665</name>
</gene>
<sequence>MTNQTKDQHWEQQSLEKRMLYVMEHLIDDYGYPVNGAAGVVGNLVAESGVIPNRIEGSAPGTPMRSQNFAGAVVNHTPQAIMNRNSAQHVGPARPGIGLAQWTAPPRRAGLFSHPFDGGGGLGANAVFSMDDQIDYLADEIHDVYAGVNAFLKKSTVQVNDACDEVVYNYEVPGAIIQGGSRLPRSDPRVRDVFAKRRPSAQAALNAYRAAHP</sequence>
<dbReference type="Proteomes" id="UP000295345">
    <property type="component" value="Unassembled WGS sequence"/>
</dbReference>
<dbReference type="RefSeq" id="WP_132819409.1">
    <property type="nucleotide sequence ID" value="NZ_SMKI01000208.1"/>
</dbReference>
<evidence type="ECO:0000313" key="3">
    <source>
        <dbReference type="Proteomes" id="UP000295345"/>
    </source>
</evidence>
<feature type="domain" description="Phage tail lysozyme" evidence="1">
    <location>
        <begin position="17"/>
        <end position="176"/>
    </location>
</feature>
<dbReference type="Pfam" id="PF18013">
    <property type="entry name" value="Phage_lysozyme2"/>
    <property type="match status" value="1"/>
</dbReference>
<name>A0A4R4T851_9ACTN</name>
<dbReference type="OrthoDB" id="9799970at2"/>
<dbReference type="EMBL" id="SMKI01000208">
    <property type="protein sequence ID" value="TDC73250.1"/>
    <property type="molecule type" value="Genomic_DNA"/>
</dbReference>
<reference evidence="2 3" key="1">
    <citation type="submission" date="2019-03" db="EMBL/GenBank/DDBJ databases">
        <title>Draft genome sequences of novel Actinobacteria.</title>
        <authorList>
            <person name="Sahin N."/>
            <person name="Ay H."/>
            <person name="Saygin H."/>
        </authorList>
    </citation>
    <scope>NUCLEOTIDE SEQUENCE [LARGE SCALE GENOMIC DNA]</scope>
    <source>
        <strain evidence="2 3">DSM 41900</strain>
    </source>
</reference>
<keyword evidence="3" id="KW-1185">Reference proteome</keyword>
<dbReference type="AlphaFoldDB" id="A0A4R4T851"/>
<protein>
    <recommendedName>
        <fullName evidence="1">Phage tail lysozyme domain-containing protein</fullName>
    </recommendedName>
</protein>
<dbReference type="Gene3D" id="1.10.530.10">
    <property type="match status" value="1"/>
</dbReference>
<organism evidence="2 3">
    <name type="scientific">Streptomyces hainanensis</name>
    <dbReference type="NCBI Taxonomy" id="402648"/>
    <lineage>
        <taxon>Bacteria</taxon>
        <taxon>Bacillati</taxon>
        <taxon>Actinomycetota</taxon>
        <taxon>Actinomycetes</taxon>
        <taxon>Kitasatosporales</taxon>
        <taxon>Streptomycetaceae</taxon>
        <taxon>Streptomyces</taxon>
    </lineage>
</organism>
<comment type="caution">
    <text evidence="2">The sequence shown here is derived from an EMBL/GenBank/DDBJ whole genome shotgun (WGS) entry which is preliminary data.</text>
</comment>
<accession>A0A4R4T851</accession>
<proteinExistence type="predicted"/>
<evidence type="ECO:0000313" key="2">
    <source>
        <dbReference type="EMBL" id="TDC73250.1"/>
    </source>
</evidence>
<evidence type="ECO:0000259" key="1">
    <source>
        <dbReference type="Pfam" id="PF18013"/>
    </source>
</evidence>
<dbReference type="InterPro" id="IPR041219">
    <property type="entry name" value="Phage_lysozyme2"/>
</dbReference>